<name>A0A067SQY9_GALM3</name>
<dbReference type="HOGENOM" id="CLU_1015804_0_0_1"/>
<reference evidence="3" key="1">
    <citation type="journal article" date="2014" name="Proc. Natl. Acad. Sci. U.S.A.">
        <title>Extensive sampling of basidiomycete genomes demonstrates inadequacy of the white-rot/brown-rot paradigm for wood decay fungi.</title>
        <authorList>
            <person name="Riley R."/>
            <person name="Salamov A.A."/>
            <person name="Brown D.W."/>
            <person name="Nagy L.G."/>
            <person name="Floudas D."/>
            <person name="Held B.W."/>
            <person name="Levasseur A."/>
            <person name="Lombard V."/>
            <person name="Morin E."/>
            <person name="Otillar R."/>
            <person name="Lindquist E.A."/>
            <person name="Sun H."/>
            <person name="LaButti K.M."/>
            <person name="Schmutz J."/>
            <person name="Jabbour D."/>
            <person name="Luo H."/>
            <person name="Baker S.E."/>
            <person name="Pisabarro A.G."/>
            <person name="Walton J.D."/>
            <person name="Blanchette R.A."/>
            <person name="Henrissat B."/>
            <person name="Martin F."/>
            <person name="Cullen D."/>
            <person name="Hibbett D.S."/>
            <person name="Grigoriev I.V."/>
        </authorList>
    </citation>
    <scope>NUCLEOTIDE SEQUENCE [LARGE SCALE GENOMIC DNA]</scope>
    <source>
        <strain evidence="3">CBS 339.88</strain>
    </source>
</reference>
<feature type="transmembrane region" description="Helical" evidence="1">
    <location>
        <begin position="102"/>
        <end position="122"/>
    </location>
</feature>
<dbReference type="Proteomes" id="UP000027222">
    <property type="component" value="Unassembled WGS sequence"/>
</dbReference>
<gene>
    <name evidence="2" type="ORF">GALMADRAFT_145609</name>
</gene>
<feature type="transmembrane region" description="Helical" evidence="1">
    <location>
        <begin position="161"/>
        <end position="180"/>
    </location>
</feature>
<keyword evidence="1" id="KW-0472">Membrane</keyword>
<evidence type="ECO:0000256" key="1">
    <source>
        <dbReference type="SAM" id="Phobius"/>
    </source>
</evidence>
<organism evidence="2 3">
    <name type="scientific">Galerina marginata (strain CBS 339.88)</name>
    <dbReference type="NCBI Taxonomy" id="685588"/>
    <lineage>
        <taxon>Eukaryota</taxon>
        <taxon>Fungi</taxon>
        <taxon>Dikarya</taxon>
        <taxon>Basidiomycota</taxon>
        <taxon>Agaricomycotina</taxon>
        <taxon>Agaricomycetes</taxon>
        <taxon>Agaricomycetidae</taxon>
        <taxon>Agaricales</taxon>
        <taxon>Agaricineae</taxon>
        <taxon>Strophariaceae</taxon>
        <taxon>Galerina</taxon>
    </lineage>
</organism>
<accession>A0A067SQY9</accession>
<feature type="transmembrane region" description="Helical" evidence="1">
    <location>
        <begin position="186"/>
        <end position="211"/>
    </location>
</feature>
<dbReference type="OrthoDB" id="3049224at2759"/>
<sequence length="311" mass="34859">MAGPQQELSVAIFGSPGRHAQNHILESDSEGKILTSPSAAVLPPQRQRRVERDIPQSFDSSFGGRLLPRTTLDSDLTLPSEILYSEPREPQPAITHSRAVVIYHYIWGMLCMIYSAGMYRVYYARFRLKDREGGSRLEVIYDSNYAQWAKTVRRMCGIWRLVRVGCGLLLPVSIALLQINGVIDSVFARTCTIVTAIFSGAGLLTSGVYLFHRQELKDEITRRKWAHASRHPSEMESIEFWTCLALPVISLIWSILFCAVTVVCIAWTKPNSIVHEKQSTYIASAVFVTALSLTTLVHLYKAAGLVVWDAD</sequence>
<dbReference type="AlphaFoldDB" id="A0A067SQY9"/>
<evidence type="ECO:0000313" key="3">
    <source>
        <dbReference type="Proteomes" id="UP000027222"/>
    </source>
</evidence>
<feature type="transmembrane region" description="Helical" evidence="1">
    <location>
        <begin position="280"/>
        <end position="300"/>
    </location>
</feature>
<keyword evidence="3" id="KW-1185">Reference proteome</keyword>
<dbReference type="EMBL" id="KL142403">
    <property type="protein sequence ID" value="KDR69208.1"/>
    <property type="molecule type" value="Genomic_DNA"/>
</dbReference>
<evidence type="ECO:0008006" key="4">
    <source>
        <dbReference type="Google" id="ProtNLM"/>
    </source>
</evidence>
<keyword evidence="1" id="KW-1133">Transmembrane helix</keyword>
<feature type="transmembrane region" description="Helical" evidence="1">
    <location>
        <begin position="240"/>
        <end position="268"/>
    </location>
</feature>
<proteinExistence type="predicted"/>
<protein>
    <recommendedName>
        <fullName evidence="4">Transmembrane protein</fullName>
    </recommendedName>
</protein>
<keyword evidence="1" id="KW-0812">Transmembrane</keyword>
<evidence type="ECO:0000313" key="2">
    <source>
        <dbReference type="EMBL" id="KDR69208.1"/>
    </source>
</evidence>